<dbReference type="NCBIfam" id="TIGR00118">
    <property type="entry name" value="acolac_lg"/>
    <property type="match status" value="1"/>
</dbReference>
<dbReference type="SUPFAM" id="SSF52467">
    <property type="entry name" value="DHS-like NAD/FAD-binding domain"/>
    <property type="match status" value="1"/>
</dbReference>
<gene>
    <name evidence="18" type="primary">ilvG</name>
    <name evidence="18" type="ORF">AAIA72_11465</name>
</gene>
<comment type="similarity">
    <text evidence="3 14">Belongs to the TPP enzyme family.</text>
</comment>
<accession>A0AB39UTX4</accession>
<keyword evidence="11 14" id="KW-0786">Thiamine pyrophosphate</keyword>
<evidence type="ECO:0000256" key="9">
    <source>
        <dbReference type="ARBA" id="ARBA00022827"/>
    </source>
</evidence>
<dbReference type="Pfam" id="PF02776">
    <property type="entry name" value="TPP_enzyme_N"/>
    <property type="match status" value="1"/>
</dbReference>
<evidence type="ECO:0000256" key="13">
    <source>
        <dbReference type="ARBA" id="ARBA00048670"/>
    </source>
</evidence>
<dbReference type="FunFam" id="3.40.50.970:FF:000016">
    <property type="entry name" value="Acetolactate synthase"/>
    <property type="match status" value="1"/>
</dbReference>
<dbReference type="GO" id="GO:0030976">
    <property type="term" value="F:thiamine pyrophosphate binding"/>
    <property type="evidence" value="ECO:0007669"/>
    <property type="project" value="UniProtKB-UniRule"/>
</dbReference>
<dbReference type="InterPro" id="IPR029061">
    <property type="entry name" value="THDP-binding"/>
</dbReference>
<organism evidence="18">
    <name type="scientific">Thermohahella caldifontis</name>
    <dbReference type="NCBI Taxonomy" id="3142973"/>
    <lineage>
        <taxon>Bacteria</taxon>
        <taxon>Pseudomonadati</taxon>
        <taxon>Pseudomonadota</taxon>
        <taxon>Gammaproteobacteria</taxon>
        <taxon>Oceanospirillales</taxon>
        <taxon>Hahellaceae</taxon>
        <taxon>Thermohahella</taxon>
    </lineage>
</organism>
<evidence type="ECO:0000259" key="15">
    <source>
        <dbReference type="Pfam" id="PF00205"/>
    </source>
</evidence>
<dbReference type="RefSeq" id="WP_369600457.1">
    <property type="nucleotide sequence ID" value="NZ_CP154858.1"/>
</dbReference>
<evidence type="ECO:0000256" key="14">
    <source>
        <dbReference type="RuleBase" id="RU003591"/>
    </source>
</evidence>
<comment type="catalytic activity">
    <reaction evidence="13 14">
        <text>2 pyruvate + H(+) = (2S)-2-acetolactate + CO2</text>
        <dbReference type="Rhea" id="RHEA:25249"/>
        <dbReference type="ChEBI" id="CHEBI:15361"/>
        <dbReference type="ChEBI" id="CHEBI:15378"/>
        <dbReference type="ChEBI" id="CHEBI:16526"/>
        <dbReference type="ChEBI" id="CHEBI:58476"/>
        <dbReference type="EC" id="2.2.1.6"/>
    </reaction>
</comment>
<dbReference type="EC" id="2.2.1.6" evidence="4 14"/>
<comment type="cofactor">
    <cofactor evidence="14">
        <name>Mg(2+)</name>
        <dbReference type="ChEBI" id="CHEBI:18420"/>
    </cofactor>
    <text evidence="14">Binds 1 Mg(2+) ion per subunit.</text>
</comment>
<keyword evidence="6" id="KW-0285">Flavoprotein</keyword>
<dbReference type="GO" id="GO:0009099">
    <property type="term" value="P:L-valine biosynthetic process"/>
    <property type="evidence" value="ECO:0007669"/>
    <property type="project" value="TreeGrafter"/>
</dbReference>
<dbReference type="GO" id="GO:0000287">
    <property type="term" value="F:magnesium ion binding"/>
    <property type="evidence" value="ECO:0007669"/>
    <property type="project" value="UniProtKB-UniRule"/>
</dbReference>
<feature type="domain" description="Thiamine pyrophosphate enzyme central" evidence="15">
    <location>
        <begin position="187"/>
        <end position="322"/>
    </location>
</feature>
<dbReference type="PANTHER" id="PTHR18968">
    <property type="entry name" value="THIAMINE PYROPHOSPHATE ENZYMES"/>
    <property type="match status" value="1"/>
</dbReference>
<comment type="cofactor">
    <cofactor evidence="14">
        <name>thiamine diphosphate</name>
        <dbReference type="ChEBI" id="CHEBI:58937"/>
    </cofactor>
    <text evidence="14">Binds 1 thiamine pyrophosphate per subunit.</text>
</comment>
<dbReference type="InterPro" id="IPR045229">
    <property type="entry name" value="TPP_enz"/>
</dbReference>
<evidence type="ECO:0000313" key="18">
    <source>
        <dbReference type="EMBL" id="XDT71421.1"/>
    </source>
</evidence>
<evidence type="ECO:0000256" key="12">
    <source>
        <dbReference type="ARBA" id="ARBA00023304"/>
    </source>
</evidence>
<dbReference type="GO" id="GO:0009097">
    <property type="term" value="P:isoleucine biosynthetic process"/>
    <property type="evidence" value="ECO:0007669"/>
    <property type="project" value="TreeGrafter"/>
</dbReference>
<dbReference type="InterPro" id="IPR011766">
    <property type="entry name" value="TPP_enzyme_TPP-bd"/>
</dbReference>
<dbReference type="PROSITE" id="PS00187">
    <property type="entry name" value="TPP_ENZYMES"/>
    <property type="match status" value="1"/>
</dbReference>
<evidence type="ECO:0000256" key="10">
    <source>
        <dbReference type="ARBA" id="ARBA00022842"/>
    </source>
</evidence>
<dbReference type="InterPro" id="IPR012000">
    <property type="entry name" value="Thiamin_PyroP_enz_cen_dom"/>
</dbReference>
<sequence>MNGAQLILDTLHQAGVRTLFGYPGGCIMPLYDALLESPIEHILCRHEQAAALAADGLARSTGRLGVCVATSGPGATNLVTGVANAYMDSVPLLVITGQVPRALIGTDAFQETDILGMTLGIVKHSWLIRSVEELAEVLPRAIHLACSGRPGPVWLDIPKDVLLEAWSGPRVRPPAQAKPGTADEALLARVAERIRAARRPVIYNGGGVLLGRAVDAFRDLLARTGIPTVETLKGLGNPSPDYPWDLGMLGMHGSAAANRLVHESDLLITIGARFDDRATGRPSDFAPGADIIQFDCDRAECAKILTPSLFVQGDLQPALSHLAALFDTPPAIDDWRRHALELKTRLGFREDTDQQSARPISGPAFVRTLSQVLPEQAIVACDVGQHQMWVAQHFRVRHPAAHLSSGGLGTMGFGLPAAMGAALGNPGQPVIAVMGDGSFMMNVQELATLKRYALPVKMILMDNQRLGMVRQQQSLFFNGRLSEIDLSDNPDFLTLTRAFDIPSLSIRQRFQMRRGIETLLAYPGPMLLHVAIEADENVWPIVPPGAANHELIQPEESLA</sequence>
<dbReference type="InterPro" id="IPR012846">
    <property type="entry name" value="Acetolactate_synth_lsu"/>
</dbReference>
<keyword evidence="5 14" id="KW-0028">Amino-acid biosynthesis</keyword>
<protein>
    <recommendedName>
        <fullName evidence="4 14">Acetolactate synthase</fullName>
        <ecNumber evidence="4 14">2.2.1.6</ecNumber>
    </recommendedName>
</protein>
<dbReference type="PANTHER" id="PTHR18968:SF142">
    <property type="entry name" value="ACETOLACTATE SYNTHASE"/>
    <property type="match status" value="1"/>
</dbReference>
<dbReference type="Gene3D" id="3.40.50.970">
    <property type="match status" value="2"/>
</dbReference>
<keyword evidence="10 14" id="KW-0460">Magnesium</keyword>
<dbReference type="CDD" id="cd07035">
    <property type="entry name" value="TPP_PYR_POX_like"/>
    <property type="match status" value="1"/>
</dbReference>
<evidence type="ECO:0000256" key="4">
    <source>
        <dbReference type="ARBA" id="ARBA00013145"/>
    </source>
</evidence>
<dbReference type="GO" id="GO:0005948">
    <property type="term" value="C:acetolactate synthase complex"/>
    <property type="evidence" value="ECO:0007669"/>
    <property type="project" value="TreeGrafter"/>
</dbReference>
<dbReference type="GO" id="GO:0003984">
    <property type="term" value="F:acetolactate synthase activity"/>
    <property type="evidence" value="ECO:0007669"/>
    <property type="project" value="UniProtKB-EC"/>
</dbReference>
<dbReference type="AlphaFoldDB" id="A0AB39UTX4"/>
<evidence type="ECO:0000256" key="3">
    <source>
        <dbReference type="ARBA" id="ARBA00007812"/>
    </source>
</evidence>
<evidence type="ECO:0000259" key="17">
    <source>
        <dbReference type="Pfam" id="PF02776"/>
    </source>
</evidence>
<keyword evidence="7 14" id="KW-0808">Transferase</keyword>
<proteinExistence type="inferred from homology"/>
<comment type="pathway">
    <text evidence="1 14">Amino-acid biosynthesis; L-isoleucine biosynthesis; L-isoleucine from 2-oxobutanoate: step 1/4.</text>
</comment>
<keyword evidence="12 14" id="KW-0100">Branched-chain amino acid biosynthesis</keyword>
<dbReference type="EMBL" id="CP154858">
    <property type="protein sequence ID" value="XDT71421.1"/>
    <property type="molecule type" value="Genomic_DNA"/>
</dbReference>
<dbReference type="KEGG" id="tcd:AAIA72_11465"/>
<evidence type="ECO:0000256" key="1">
    <source>
        <dbReference type="ARBA" id="ARBA00004974"/>
    </source>
</evidence>
<dbReference type="FunFam" id="3.40.50.970:FF:000007">
    <property type="entry name" value="Acetolactate synthase"/>
    <property type="match status" value="1"/>
</dbReference>
<dbReference type="GO" id="GO:0050660">
    <property type="term" value="F:flavin adenine dinucleotide binding"/>
    <property type="evidence" value="ECO:0007669"/>
    <property type="project" value="InterPro"/>
</dbReference>
<feature type="domain" description="Thiamine pyrophosphate enzyme N-terminal TPP-binding" evidence="17">
    <location>
        <begin position="1"/>
        <end position="116"/>
    </location>
</feature>
<evidence type="ECO:0000256" key="5">
    <source>
        <dbReference type="ARBA" id="ARBA00022605"/>
    </source>
</evidence>
<evidence type="ECO:0000256" key="2">
    <source>
        <dbReference type="ARBA" id="ARBA00005025"/>
    </source>
</evidence>
<keyword evidence="8 14" id="KW-0479">Metal-binding</keyword>
<dbReference type="CDD" id="cd02015">
    <property type="entry name" value="TPP_AHAS"/>
    <property type="match status" value="1"/>
</dbReference>
<keyword evidence="9" id="KW-0274">FAD</keyword>
<name>A0AB39UTX4_9GAMM</name>
<dbReference type="Pfam" id="PF02775">
    <property type="entry name" value="TPP_enzyme_C"/>
    <property type="match status" value="1"/>
</dbReference>
<evidence type="ECO:0000256" key="7">
    <source>
        <dbReference type="ARBA" id="ARBA00022679"/>
    </source>
</evidence>
<dbReference type="NCBIfam" id="NF006524">
    <property type="entry name" value="PRK08978.1"/>
    <property type="match status" value="1"/>
</dbReference>
<evidence type="ECO:0000256" key="11">
    <source>
        <dbReference type="ARBA" id="ARBA00023052"/>
    </source>
</evidence>
<dbReference type="Gene3D" id="3.40.50.1220">
    <property type="entry name" value="TPP-binding domain"/>
    <property type="match status" value="1"/>
</dbReference>
<reference evidence="18" key="1">
    <citation type="submission" date="2024-05" db="EMBL/GenBank/DDBJ databases">
        <title>Genome sequencing of novel strain.</title>
        <authorList>
            <person name="Ganbat D."/>
            <person name="Ganbat S."/>
            <person name="Lee S.-J."/>
        </authorList>
    </citation>
    <scope>NUCLEOTIDE SEQUENCE</scope>
    <source>
        <strain evidence="18">SMD15-11</strain>
    </source>
</reference>
<dbReference type="InterPro" id="IPR012001">
    <property type="entry name" value="Thiamin_PyroP_enz_TPP-bd_dom"/>
</dbReference>
<comment type="pathway">
    <text evidence="2 14">Amino-acid biosynthesis; L-valine biosynthesis; L-valine from pyruvate: step 1/4.</text>
</comment>
<dbReference type="Pfam" id="PF00205">
    <property type="entry name" value="TPP_enzyme_M"/>
    <property type="match status" value="1"/>
</dbReference>
<dbReference type="InterPro" id="IPR000399">
    <property type="entry name" value="TPP-bd_CS"/>
</dbReference>
<dbReference type="InterPro" id="IPR039368">
    <property type="entry name" value="AHAS_TPP"/>
</dbReference>
<evidence type="ECO:0000256" key="6">
    <source>
        <dbReference type="ARBA" id="ARBA00022630"/>
    </source>
</evidence>
<evidence type="ECO:0000259" key="16">
    <source>
        <dbReference type="Pfam" id="PF02775"/>
    </source>
</evidence>
<evidence type="ECO:0000256" key="8">
    <source>
        <dbReference type="ARBA" id="ARBA00022723"/>
    </source>
</evidence>
<dbReference type="SUPFAM" id="SSF52518">
    <property type="entry name" value="Thiamin diphosphate-binding fold (THDP-binding)"/>
    <property type="match status" value="2"/>
</dbReference>
<feature type="domain" description="Thiamine pyrophosphate enzyme TPP-binding" evidence="16">
    <location>
        <begin position="382"/>
        <end position="530"/>
    </location>
</feature>
<dbReference type="InterPro" id="IPR029035">
    <property type="entry name" value="DHS-like_NAD/FAD-binding_dom"/>
</dbReference>